<protein>
    <submittedName>
        <fullName evidence="2">Uncharacterized protein</fullName>
    </submittedName>
</protein>
<name>A0A939K1S4_9BACT</name>
<gene>
    <name evidence="2" type="ORF">J2I48_16235</name>
</gene>
<accession>A0A939K1S4</accession>
<dbReference type="Proteomes" id="UP000664795">
    <property type="component" value="Unassembled WGS sequence"/>
</dbReference>
<keyword evidence="1" id="KW-0732">Signal</keyword>
<evidence type="ECO:0000313" key="2">
    <source>
        <dbReference type="EMBL" id="MBO0932560.1"/>
    </source>
</evidence>
<dbReference type="RefSeq" id="WP_207336525.1">
    <property type="nucleotide sequence ID" value="NZ_JAFMYU010000013.1"/>
</dbReference>
<sequence>MNRLLFLLLLLLPILSDAQTLKTVKKRSKYLLEQFEVLADNDTMRTGSYKKMFIDTKKLLEEGRYEANRRVGIWTFYSQGTPELVYDYTARNVIDNKRTQTVASLAQIQQGDTVAQVYLDASPVYLASSEQIYAIMAREVRFPAHLQRQGLRELSFKVIASVSLMGTFYRILASNPDTEFKKSARDAMNMAIKGIDWLPVIYQDKPVAATYLFSEIVVTAIPVERRTEVITTEMVGRPH</sequence>
<organism evidence="2 3">
    <name type="scientific">Fibrella aquatilis</name>
    <dbReference type="NCBI Taxonomy" id="2817059"/>
    <lineage>
        <taxon>Bacteria</taxon>
        <taxon>Pseudomonadati</taxon>
        <taxon>Bacteroidota</taxon>
        <taxon>Cytophagia</taxon>
        <taxon>Cytophagales</taxon>
        <taxon>Spirosomataceae</taxon>
        <taxon>Fibrella</taxon>
    </lineage>
</organism>
<evidence type="ECO:0000313" key="3">
    <source>
        <dbReference type="Proteomes" id="UP000664795"/>
    </source>
</evidence>
<keyword evidence="3" id="KW-1185">Reference proteome</keyword>
<evidence type="ECO:0000256" key="1">
    <source>
        <dbReference type="SAM" id="SignalP"/>
    </source>
</evidence>
<feature type="chain" id="PRO_5037289771" evidence="1">
    <location>
        <begin position="19"/>
        <end position="239"/>
    </location>
</feature>
<dbReference type="EMBL" id="JAFMYU010000013">
    <property type="protein sequence ID" value="MBO0932560.1"/>
    <property type="molecule type" value="Genomic_DNA"/>
</dbReference>
<reference evidence="2 3" key="1">
    <citation type="submission" date="2021-03" db="EMBL/GenBank/DDBJ databases">
        <title>Fibrella sp. HMF5036 genome sequencing and assembly.</title>
        <authorList>
            <person name="Kang H."/>
            <person name="Kim H."/>
            <person name="Bae S."/>
            <person name="Joh K."/>
        </authorList>
    </citation>
    <scope>NUCLEOTIDE SEQUENCE [LARGE SCALE GENOMIC DNA]</scope>
    <source>
        <strain evidence="2 3">HMF5036</strain>
    </source>
</reference>
<feature type="signal peptide" evidence="1">
    <location>
        <begin position="1"/>
        <end position="18"/>
    </location>
</feature>
<comment type="caution">
    <text evidence="2">The sequence shown here is derived from an EMBL/GenBank/DDBJ whole genome shotgun (WGS) entry which is preliminary data.</text>
</comment>
<dbReference type="AlphaFoldDB" id="A0A939K1S4"/>
<proteinExistence type="predicted"/>